<evidence type="ECO:0000313" key="2">
    <source>
        <dbReference type="Proteomes" id="UP000000432"/>
    </source>
</evidence>
<proteinExistence type="predicted"/>
<reference evidence="1 2" key="3">
    <citation type="journal article" date="2012" name="J. Bacteriol.">
        <title>Complete resequencing and reannotation of the Lactobacillus plantarum WCFS1 genome.</title>
        <authorList>
            <person name="Siezen R.J."/>
            <person name="Francke C."/>
            <person name="Renckens B."/>
            <person name="Boekhorst J."/>
            <person name="Wels M."/>
            <person name="Kleerebezem M."/>
            <person name="van Hijum S.A.F.T."/>
        </authorList>
    </citation>
    <scope>NUCLEOTIDE SEQUENCE [LARGE SCALE GENOMIC DNA]</scope>
    <source>
        <strain evidence="2">ATCC BAA-793 / NCIMB 8826 / WCFS1</strain>
    </source>
</reference>
<dbReference type="EMBL" id="AL935263">
    <property type="protein sequence ID" value="CCC78151.1"/>
    <property type="molecule type" value="Genomic_DNA"/>
</dbReference>
<dbReference type="PATRIC" id="fig|220668.9.peg.566"/>
<dbReference type="Proteomes" id="UP000000432">
    <property type="component" value="Chromosome"/>
</dbReference>
<dbReference type="HOGENOM" id="CLU_095671_0_0_9"/>
<dbReference type="OrthoDB" id="1907105at2"/>
<reference key="2">
    <citation type="submission" date="2011-06" db="EMBL/GenBank/DDBJ databases">
        <title>Complete resequencing and reannotation of the Lactobacillus plantarum WCFS1 genome.</title>
        <authorList>
            <person name="Siezen R.J."/>
            <person name="Francke C."/>
            <person name="Renckens B."/>
            <person name="Boekhorst J."/>
            <person name="Wels M."/>
            <person name="Kleerebezem M."/>
            <person name="van Hijum S.A.F.T."/>
        </authorList>
    </citation>
    <scope>NUCLEOTIDE SEQUENCE</scope>
    <source>
        <strain>WCFS1</strain>
    </source>
</reference>
<protein>
    <submittedName>
        <fullName evidence="1">Prophage P1 protein 51</fullName>
    </submittedName>
</protein>
<keyword evidence="2" id="KW-1185">Reference proteome</keyword>
<evidence type="ECO:0000313" key="1">
    <source>
        <dbReference type="EMBL" id="CCC78151.1"/>
    </source>
</evidence>
<organism evidence="1 2">
    <name type="scientific">Lactiplantibacillus plantarum (strain ATCC BAA-793 / NCIMB 8826 / WCFS1)</name>
    <name type="common">Lactobacillus plantarum</name>
    <dbReference type="NCBI Taxonomy" id="220668"/>
    <lineage>
        <taxon>Bacteria</taxon>
        <taxon>Bacillati</taxon>
        <taxon>Bacillota</taxon>
        <taxon>Bacilli</taxon>
        <taxon>Lactobacillales</taxon>
        <taxon>Lactobacillaceae</taxon>
        <taxon>Lactiplantibacillus</taxon>
    </lineage>
</organism>
<sequence>MVMDHDIYFGYQRPRPTEYVQFANFDSRQLNLYLAGRIANNPPTKEVTESIGYMDGIIDFSDILGRRIFDNRTIEYQFKALNINYHDRKLLEQKCKRLLLIPMRQPIYDSHDLPFYWFGKASSVTANDDHVNNVLEITVQFNVSPYALRKGQFDDIWDNFSLETGYAQFTKYSVKGTKKISLYNDSDLKSRLKVICQNDMTINGKYKYTKNYQDNPNFRLEPGINDLTVNGNGDIEFQWESEVML</sequence>
<dbReference type="KEGG" id="lpl:lp_0674"/>
<dbReference type="eggNOG" id="COG4722">
    <property type="taxonomic scope" value="Bacteria"/>
</dbReference>
<dbReference type="AlphaFoldDB" id="F9ULR2"/>
<dbReference type="EnsemblBacteria" id="CCC78151">
    <property type="protein sequence ID" value="CCC78151"/>
    <property type="gene ID" value="lp_0674"/>
</dbReference>
<gene>
    <name evidence="1" type="ordered locus">lp_0674</name>
</gene>
<dbReference type="DNASU" id="1061977"/>
<name>F9ULR2_LACPL</name>
<dbReference type="STRING" id="220668.lp_0674"/>
<accession>F9ULR2</accession>
<reference evidence="1 2" key="1">
    <citation type="journal article" date="2003" name="Proc. Natl. Acad. Sci. U.S.A.">
        <title>Complete genome sequence of Lactobacillus plantarum WCFS1.</title>
        <authorList>
            <person name="Kleerebezem M."/>
            <person name="Boekhorst J."/>
            <person name="van Kranenburg R."/>
            <person name="Molenaar D."/>
            <person name="Kuipers O.P."/>
            <person name="Leer R."/>
            <person name="Tarchini R."/>
            <person name="Peters S.A."/>
            <person name="Sandbrink H.M."/>
            <person name="Fiers M.W."/>
            <person name="Stiekema W."/>
            <person name="Lankhorst R.M."/>
            <person name="Bron P.A."/>
            <person name="Hoffer S.M."/>
            <person name="Groot M.N."/>
            <person name="Kerkhoven R."/>
            <person name="de Vries M."/>
            <person name="Ursing B."/>
            <person name="de Vos W.M."/>
            <person name="Siezen R.J."/>
        </authorList>
    </citation>
    <scope>NUCLEOTIDE SEQUENCE [LARGE SCALE GENOMIC DNA]</scope>
    <source>
        <strain evidence="2">ATCC BAA-793 / NCIMB 8826 / WCFS1</strain>
    </source>
</reference>